<keyword evidence="1" id="KW-1133">Transmembrane helix</keyword>
<dbReference type="PANTHER" id="PTHR40448:SF1">
    <property type="entry name" value="TWO-COMPONENT SENSOR HISTIDINE KINASE"/>
    <property type="match status" value="1"/>
</dbReference>
<comment type="caution">
    <text evidence="3">The sequence shown here is derived from an EMBL/GenBank/DDBJ whole genome shotgun (WGS) entry which is preliminary data.</text>
</comment>
<dbReference type="Proteomes" id="UP001491552">
    <property type="component" value="Unassembled WGS sequence"/>
</dbReference>
<feature type="transmembrane region" description="Helical" evidence="1">
    <location>
        <begin position="32"/>
        <end position="50"/>
    </location>
</feature>
<protein>
    <submittedName>
        <fullName evidence="3">GHKL domain-containing protein</fullName>
    </submittedName>
</protein>
<accession>A0ABV1GAA5</accession>
<feature type="transmembrane region" description="Helical" evidence="1">
    <location>
        <begin position="188"/>
        <end position="208"/>
    </location>
</feature>
<dbReference type="Pfam" id="PF14501">
    <property type="entry name" value="HATPase_c_5"/>
    <property type="match status" value="1"/>
</dbReference>
<dbReference type="EMBL" id="JBBMFF010000270">
    <property type="protein sequence ID" value="MEQ2512282.1"/>
    <property type="molecule type" value="Genomic_DNA"/>
</dbReference>
<sequence length="442" mass="50018">MMAEYICYGVLYIAEATIAWLYFDALFCRKSSGLKIGITFAVAYLLLFGITWFNSVVLNGAAFFLANLLLLWMNYECKLRSAILHSAFLTSIMAITEIIAAWIISLFGFRFGAYADSLAIMIVMAVISKMLYFSITVIAAKLWAPNRQAQEEPAFMGLLCILPIFSVIVSAVVVYIGVRAEMAKPVELLMIIIVLTLLIVNLIFMVIYNHLQRMHAEQLAMNLSIQKEEADAAYYQDLQKQSENQRILIHDIKRHLNTIHGLANDFNAPGISEYITKLVDDVLPDQQVKLCSDPILNFMLQQFRDKCKSPQITFQCDIRDNCLSFMDAPSITTFYGNLLTNAFEAASFSAERTIELSVKKNEDQQVVIVSVVNSCDTPPVPDHEGLFRTKKRNPGIHGVGLKSIGRIVARYHGVATMRFDPESKKFYHIVQFPMQEERKNRS</sequence>
<reference evidence="3 4" key="1">
    <citation type="submission" date="2024-03" db="EMBL/GenBank/DDBJ databases">
        <title>Human intestinal bacterial collection.</title>
        <authorList>
            <person name="Pauvert C."/>
            <person name="Hitch T.C.A."/>
            <person name="Clavel T."/>
        </authorList>
    </citation>
    <scope>NUCLEOTIDE SEQUENCE [LARGE SCALE GENOMIC DNA]</scope>
    <source>
        <strain evidence="3 4">CLA-AA-H192</strain>
    </source>
</reference>
<evidence type="ECO:0000259" key="2">
    <source>
        <dbReference type="Pfam" id="PF14501"/>
    </source>
</evidence>
<dbReference type="InterPro" id="IPR032834">
    <property type="entry name" value="NatK-like_C"/>
</dbReference>
<dbReference type="SUPFAM" id="SSF55874">
    <property type="entry name" value="ATPase domain of HSP90 chaperone/DNA topoisomerase II/histidine kinase"/>
    <property type="match status" value="1"/>
</dbReference>
<feature type="domain" description="Sensor histidine kinase NatK-like C-terminal" evidence="2">
    <location>
        <begin position="330"/>
        <end position="432"/>
    </location>
</feature>
<feature type="transmembrane region" description="Helical" evidence="1">
    <location>
        <begin position="87"/>
        <end position="112"/>
    </location>
</feature>
<proteinExistence type="predicted"/>
<dbReference type="InterPro" id="IPR036890">
    <property type="entry name" value="HATPase_C_sf"/>
</dbReference>
<keyword evidence="1" id="KW-0472">Membrane</keyword>
<feature type="transmembrane region" description="Helical" evidence="1">
    <location>
        <begin position="118"/>
        <end position="143"/>
    </location>
</feature>
<organism evidence="3 4">
    <name type="scientific">Faecousia intestinalis</name>
    <dbReference type="NCBI Taxonomy" id="3133167"/>
    <lineage>
        <taxon>Bacteria</taxon>
        <taxon>Bacillati</taxon>
        <taxon>Bacillota</taxon>
        <taxon>Clostridia</taxon>
        <taxon>Eubacteriales</taxon>
        <taxon>Oscillospiraceae</taxon>
        <taxon>Faecousia</taxon>
    </lineage>
</organism>
<feature type="transmembrane region" description="Helical" evidence="1">
    <location>
        <begin position="6"/>
        <end position="23"/>
    </location>
</feature>
<feature type="transmembrane region" description="Helical" evidence="1">
    <location>
        <begin position="155"/>
        <end position="176"/>
    </location>
</feature>
<dbReference type="Gene3D" id="3.30.565.10">
    <property type="entry name" value="Histidine kinase-like ATPase, C-terminal domain"/>
    <property type="match status" value="1"/>
</dbReference>
<evidence type="ECO:0000256" key="1">
    <source>
        <dbReference type="SAM" id="Phobius"/>
    </source>
</evidence>
<evidence type="ECO:0000313" key="3">
    <source>
        <dbReference type="EMBL" id="MEQ2512282.1"/>
    </source>
</evidence>
<dbReference type="PANTHER" id="PTHR40448">
    <property type="entry name" value="TWO-COMPONENT SENSOR HISTIDINE KINASE"/>
    <property type="match status" value="1"/>
</dbReference>
<gene>
    <name evidence="3" type="ORF">WMO66_13695</name>
</gene>
<name>A0ABV1GAA5_9FIRM</name>
<keyword evidence="4" id="KW-1185">Reference proteome</keyword>
<evidence type="ECO:0000313" key="4">
    <source>
        <dbReference type="Proteomes" id="UP001491552"/>
    </source>
</evidence>
<keyword evidence="1" id="KW-0812">Transmembrane</keyword>
<dbReference type="RefSeq" id="WP_349136965.1">
    <property type="nucleotide sequence ID" value="NZ_JBBMFF010000270.1"/>
</dbReference>